<proteinExistence type="predicted"/>
<comment type="caution">
    <text evidence="1">The sequence shown here is derived from an EMBL/GenBank/DDBJ whole genome shotgun (WGS) entry which is preliminary data.</text>
</comment>
<accession>A0A5J4KWK6</accession>
<dbReference type="EMBL" id="BLAB01000001">
    <property type="protein sequence ID" value="GER93948.1"/>
    <property type="molecule type" value="Genomic_DNA"/>
</dbReference>
<organism evidence="1">
    <name type="scientific">hot springs metagenome</name>
    <dbReference type="NCBI Taxonomy" id="433727"/>
    <lineage>
        <taxon>unclassified sequences</taxon>
        <taxon>metagenomes</taxon>
        <taxon>ecological metagenomes</taxon>
    </lineage>
</organism>
<dbReference type="AlphaFoldDB" id="A0A5J4KWK6"/>
<reference evidence="1" key="1">
    <citation type="submission" date="2019-10" db="EMBL/GenBank/DDBJ databases">
        <title>Metagenomic sequencing of thiosulfate-disproportionating enrichment culture.</title>
        <authorList>
            <person name="Umezawa K."/>
            <person name="Kojima H."/>
            <person name="Fukui M."/>
        </authorList>
    </citation>
    <scope>NUCLEOTIDE SEQUENCE</scope>
    <source>
        <strain evidence="1">45J</strain>
    </source>
</reference>
<gene>
    <name evidence="1" type="ORF">A45J_1706</name>
</gene>
<name>A0A5J4KWK6_9ZZZZ</name>
<protein>
    <submittedName>
        <fullName evidence="1">Uncharacterized protein</fullName>
    </submittedName>
</protein>
<evidence type="ECO:0000313" key="1">
    <source>
        <dbReference type="EMBL" id="GER93948.1"/>
    </source>
</evidence>
<sequence length="41" mass="4843">MIVYSANAVLHKENTNKKRENKLKLNEPDLKIYVNFISRPI</sequence>